<accession>A0A382I0F7</accession>
<name>A0A382I0F7_9ZZZZ</name>
<feature type="non-terminal residue" evidence="1">
    <location>
        <position position="455"/>
    </location>
</feature>
<reference evidence="1" key="1">
    <citation type="submission" date="2018-05" db="EMBL/GenBank/DDBJ databases">
        <authorList>
            <person name="Lanie J.A."/>
            <person name="Ng W.-L."/>
            <person name="Kazmierczak K.M."/>
            <person name="Andrzejewski T.M."/>
            <person name="Davidsen T.M."/>
            <person name="Wayne K.J."/>
            <person name="Tettelin H."/>
            <person name="Glass J.I."/>
            <person name="Rusch D."/>
            <person name="Podicherti R."/>
            <person name="Tsui H.-C.T."/>
            <person name="Winkler M.E."/>
        </authorList>
    </citation>
    <scope>NUCLEOTIDE SEQUENCE</scope>
</reference>
<organism evidence="1">
    <name type="scientific">marine metagenome</name>
    <dbReference type="NCBI Taxonomy" id="408172"/>
    <lineage>
        <taxon>unclassified sequences</taxon>
        <taxon>metagenomes</taxon>
        <taxon>ecological metagenomes</taxon>
    </lineage>
</organism>
<proteinExistence type="predicted"/>
<protein>
    <submittedName>
        <fullName evidence="1">Uncharacterized protein</fullName>
    </submittedName>
</protein>
<gene>
    <name evidence="1" type="ORF">METZ01_LOCUS245930</name>
</gene>
<feature type="non-terminal residue" evidence="1">
    <location>
        <position position="1"/>
    </location>
</feature>
<sequence length="455" mass="47568">SIWSSNTGQAYAEFQAKNSDNDYLLLGVSATGNTQDNIGSGNYFFYGANPSALNIGNQHDIRFFADATLGVTSASARTIAEFLNSRQINLGSGSGDHIALKGLVNTDIIPSGNLQFGLGDPNHIFSGAYVQKIMGEPSGAQGGLPGLSGQNSLWFKYDNQNGFESGVALESNQGVSVFLDSNNDNVATFGIFDGISPTGGSTDAQSIFLVRANGEVVFNNAFTFPTADGAANTYLKTDGAGNVDWATTSHGVFTGLTDVNTGANGLPLGEYGSPGQLVVVNQHADGLIYSGYGAIGGGGGGSSNWTDLGDTYPTSMAGHLGKVVYVRDIAGVNKLDFFDTGHFVGADEISNFITQLSFSQLSDITLDSNDANKVVTINDGFDGLTFRDLAFTGLDDTPSNYSFSSNNFVTVNADGDGLSFFPSGSITFASETGDFVDIHMTGDFVDKHMTGNLVS</sequence>
<dbReference type="AlphaFoldDB" id="A0A382I0F7"/>
<dbReference type="EMBL" id="UINC01064422">
    <property type="protein sequence ID" value="SVB93076.1"/>
    <property type="molecule type" value="Genomic_DNA"/>
</dbReference>
<evidence type="ECO:0000313" key="1">
    <source>
        <dbReference type="EMBL" id="SVB93076.1"/>
    </source>
</evidence>